<evidence type="ECO:0000313" key="3">
    <source>
        <dbReference type="Proteomes" id="UP000688947"/>
    </source>
</evidence>
<feature type="transmembrane region" description="Helical" evidence="1">
    <location>
        <begin position="28"/>
        <end position="46"/>
    </location>
</feature>
<sequence>MSYFPNRIYYAQLAYMDADNLQNTLSNVLLYSFLEFVSLVVLAVFLRRTMEYSPVNQLAFVLRTQWKMVQSKLV</sequence>
<evidence type="ECO:0000256" key="1">
    <source>
        <dbReference type="SAM" id="Phobius"/>
    </source>
</evidence>
<keyword evidence="1" id="KW-0472">Membrane</keyword>
<feature type="non-terminal residue" evidence="2">
    <location>
        <position position="74"/>
    </location>
</feature>
<proteinExistence type="predicted"/>
<name>A0A8T1V1P1_9STRA</name>
<keyword evidence="1" id="KW-0812">Transmembrane</keyword>
<dbReference type="EMBL" id="JAENGZ010000001">
    <property type="protein sequence ID" value="KAG6975026.1"/>
    <property type="molecule type" value="Genomic_DNA"/>
</dbReference>
<dbReference type="OrthoDB" id="167050at2759"/>
<accession>A0A8T1V1P1</accession>
<reference evidence="2" key="1">
    <citation type="submission" date="2021-01" db="EMBL/GenBank/DDBJ databases">
        <title>Phytophthora aleatoria, a newly-described species from Pinus radiata is distinct from Phytophthora cactorum isolates based on comparative genomics.</title>
        <authorList>
            <person name="Mcdougal R."/>
            <person name="Panda P."/>
            <person name="Williams N."/>
            <person name="Studholme D.J."/>
        </authorList>
    </citation>
    <scope>NUCLEOTIDE SEQUENCE</scope>
    <source>
        <strain evidence="2">NZFS 3830</strain>
    </source>
</reference>
<dbReference type="Proteomes" id="UP000688947">
    <property type="component" value="Unassembled WGS sequence"/>
</dbReference>
<comment type="caution">
    <text evidence="2">The sequence shown here is derived from an EMBL/GenBank/DDBJ whole genome shotgun (WGS) entry which is preliminary data.</text>
</comment>
<dbReference type="AlphaFoldDB" id="A0A8T1V1P1"/>
<evidence type="ECO:0000313" key="2">
    <source>
        <dbReference type="EMBL" id="KAG6975026.1"/>
    </source>
</evidence>
<protein>
    <submittedName>
        <fullName evidence="2">Uncharacterized protein</fullName>
    </submittedName>
</protein>
<organism evidence="2 3">
    <name type="scientific">Phytophthora cactorum</name>
    <dbReference type="NCBI Taxonomy" id="29920"/>
    <lineage>
        <taxon>Eukaryota</taxon>
        <taxon>Sar</taxon>
        <taxon>Stramenopiles</taxon>
        <taxon>Oomycota</taxon>
        <taxon>Peronosporomycetes</taxon>
        <taxon>Peronosporales</taxon>
        <taxon>Peronosporaceae</taxon>
        <taxon>Phytophthora</taxon>
    </lineage>
</organism>
<keyword evidence="1" id="KW-1133">Transmembrane helix</keyword>
<gene>
    <name evidence="2" type="ORF">JG687_00000067</name>
</gene>